<evidence type="ECO:0000256" key="4">
    <source>
        <dbReference type="ARBA" id="ARBA00022741"/>
    </source>
</evidence>
<dbReference type="EC" id="2.7.6.1" evidence="1"/>
<sequence length="337" mass="37751">MNQQALFYSCRASYREASRIAKELGVPLQKRHFGFFGDGEMKLRMVPHMGKFDFLKGATVVLFTSTRGDAQENWMETFATLQGLALYGVKEIVPVFTFLGYRRQDKEGKEGEIPLLGMIPRIMSVWPIQDVIFGELHNLDATRAAFNQHGMAIHEVRADRAFEMICHSLLERKDIIVASPDSGRLKVVQDAASRFSREAIGSKKIRPGDDQAEVTLEDVDLTGKHILVRDDEVNTFTTMGKNVTAYRKRGAIGVTGFSVHGVLSGDAVDLIDDAPIDRLYVSTTVTFPYEKGDRSTDVTPEETNLGIESKSGKIYFYSLTRDFVAMIRQVLSNKQPL</sequence>
<dbReference type="GO" id="GO:0005737">
    <property type="term" value="C:cytoplasm"/>
    <property type="evidence" value="ECO:0007669"/>
    <property type="project" value="TreeGrafter"/>
</dbReference>
<evidence type="ECO:0000256" key="5">
    <source>
        <dbReference type="ARBA" id="ARBA00022777"/>
    </source>
</evidence>
<evidence type="ECO:0000313" key="10">
    <source>
        <dbReference type="Proteomes" id="UP000230779"/>
    </source>
</evidence>
<dbReference type="GO" id="GO:0005524">
    <property type="term" value="F:ATP binding"/>
    <property type="evidence" value="ECO:0007669"/>
    <property type="project" value="UniProtKB-KW"/>
</dbReference>
<dbReference type="NCBIfam" id="TIGR01251">
    <property type="entry name" value="ribP_PPkin"/>
    <property type="match status" value="1"/>
</dbReference>
<dbReference type="GO" id="GO:0006015">
    <property type="term" value="P:5-phosphoribose 1-diphosphate biosynthetic process"/>
    <property type="evidence" value="ECO:0007669"/>
    <property type="project" value="TreeGrafter"/>
</dbReference>
<keyword evidence="4" id="KW-0547">Nucleotide-binding</keyword>
<evidence type="ECO:0000259" key="8">
    <source>
        <dbReference type="Pfam" id="PF13793"/>
    </source>
</evidence>
<evidence type="ECO:0000256" key="3">
    <source>
        <dbReference type="ARBA" id="ARBA00022727"/>
    </source>
</evidence>
<keyword evidence="5" id="KW-0418">Kinase</keyword>
<dbReference type="GO" id="GO:0004749">
    <property type="term" value="F:ribose phosphate diphosphokinase activity"/>
    <property type="evidence" value="ECO:0007669"/>
    <property type="project" value="UniProtKB-EC"/>
</dbReference>
<reference evidence="9 10" key="1">
    <citation type="submission" date="2017-09" db="EMBL/GenBank/DDBJ databases">
        <title>Depth-based differentiation of microbial function through sediment-hosted aquifers and enrichment of novel symbionts in the deep terrestrial subsurface.</title>
        <authorList>
            <person name="Probst A.J."/>
            <person name="Ladd B."/>
            <person name="Jarett J.K."/>
            <person name="Geller-Mcgrath D.E."/>
            <person name="Sieber C.M."/>
            <person name="Emerson J.B."/>
            <person name="Anantharaman K."/>
            <person name="Thomas B.C."/>
            <person name="Malmstrom R."/>
            <person name="Stieglmeier M."/>
            <person name="Klingl A."/>
            <person name="Woyke T."/>
            <person name="Ryan C.M."/>
            <person name="Banfield J.F."/>
        </authorList>
    </citation>
    <scope>NUCLEOTIDE SEQUENCE [LARGE SCALE GENOMIC DNA]</scope>
    <source>
        <strain evidence="9">CG_4_10_14_0_8_um_filter_42_10</strain>
    </source>
</reference>
<evidence type="ECO:0000256" key="7">
    <source>
        <dbReference type="ARBA" id="ARBA00049535"/>
    </source>
</evidence>
<dbReference type="InterPro" id="IPR029099">
    <property type="entry name" value="Pribosyltran_N"/>
</dbReference>
<proteinExistence type="predicted"/>
<dbReference type="GO" id="GO:0000287">
    <property type="term" value="F:magnesium ion binding"/>
    <property type="evidence" value="ECO:0007669"/>
    <property type="project" value="InterPro"/>
</dbReference>
<dbReference type="PANTHER" id="PTHR10210:SF32">
    <property type="entry name" value="RIBOSE-PHOSPHATE PYROPHOSPHOKINASE 2"/>
    <property type="match status" value="1"/>
</dbReference>
<dbReference type="InterPro" id="IPR000836">
    <property type="entry name" value="PRTase_dom"/>
</dbReference>
<evidence type="ECO:0000256" key="6">
    <source>
        <dbReference type="ARBA" id="ARBA00022840"/>
    </source>
</evidence>
<accession>A0A2M7RK09</accession>
<dbReference type="SMART" id="SM01400">
    <property type="entry name" value="Pribosyltran_N"/>
    <property type="match status" value="1"/>
</dbReference>
<dbReference type="EMBL" id="PFMD01000032">
    <property type="protein sequence ID" value="PIY96716.1"/>
    <property type="molecule type" value="Genomic_DNA"/>
</dbReference>
<keyword evidence="2" id="KW-0808">Transferase</keyword>
<dbReference type="CDD" id="cd06223">
    <property type="entry name" value="PRTases_typeI"/>
    <property type="match status" value="1"/>
</dbReference>
<gene>
    <name evidence="9" type="ORF">COY66_03325</name>
</gene>
<dbReference type="GO" id="GO:0006164">
    <property type="term" value="P:purine nucleotide biosynthetic process"/>
    <property type="evidence" value="ECO:0007669"/>
    <property type="project" value="TreeGrafter"/>
</dbReference>
<evidence type="ECO:0000256" key="1">
    <source>
        <dbReference type="ARBA" id="ARBA00013247"/>
    </source>
</evidence>
<dbReference type="AlphaFoldDB" id="A0A2M7RK09"/>
<dbReference type="Pfam" id="PF13793">
    <property type="entry name" value="Pribosyltran_N"/>
    <property type="match status" value="1"/>
</dbReference>
<dbReference type="Gene3D" id="3.40.50.2020">
    <property type="match status" value="2"/>
</dbReference>
<protein>
    <recommendedName>
        <fullName evidence="1">ribose-phosphate diphosphokinase</fullName>
        <ecNumber evidence="1">2.7.6.1</ecNumber>
    </recommendedName>
</protein>
<keyword evidence="6" id="KW-0067">ATP-binding</keyword>
<dbReference type="InterPro" id="IPR029057">
    <property type="entry name" value="PRTase-like"/>
</dbReference>
<dbReference type="PANTHER" id="PTHR10210">
    <property type="entry name" value="RIBOSE-PHOSPHATE DIPHOSPHOKINASE FAMILY MEMBER"/>
    <property type="match status" value="1"/>
</dbReference>
<organism evidence="9 10">
    <name type="scientific">Candidatus Kerfeldbacteria bacterium CG_4_10_14_0_8_um_filter_42_10</name>
    <dbReference type="NCBI Taxonomy" id="2014248"/>
    <lineage>
        <taxon>Bacteria</taxon>
        <taxon>Candidatus Kerfeldiibacteriota</taxon>
    </lineage>
</organism>
<keyword evidence="3" id="KW-0545">Nucleotide biosynthesis</keyword>
<dbReference type="Proteomes" id="UP000230779">
    <property type="component" value="Unassembled WGS sequence"/>
</dbReference>
<evidence type="ECO:0000256" key="2">
    <source>
        <dbReference type="ARBA" id="ARBA00022679"/>
    </source>
</evidence>
<evidence type="ECO:0000313" key="9">
    <source>
        <dbReference type="EMBL" id="PIY96716.1"/>
    </source>
</evidence>
<dbReference type="GO" id="GO:0002189">
    <property type="term" value="C:ribose phosphate diphosphokinase complex"/>
    <property type="evidence" value="ECO:0007669"/>
    <property type="project" value="TreeGrafter"/>
</dbReference>
<dbReference type="InterPro" id="IPR005946">
    <property type="entry name" value="Rib-P_diPkinase"/>
</dbReference>
<feature type="domain" description="Ribose-phosphate pyrophosphokinase N-terminal" evidence="8">
    <location>
        <begin position="9"/>
        <end position="110"/>
    </location>
</feature>
<dbReference type="GO" id="GO:0016301">
    <property type="term" value="F:kinase activity"/>
    <property type="evidence" value="ECO:0007669"/>
    <property type="project" value="UniProtKB-KW"/>
</dbReference>
<comment type="catalytic activity">
    <reaction evidence="7">
        <text>D-ribose 5-phosphate + ATP = 5-phospho-alpha-D-ribose 1-diphosphate + AMP + H(+)</text>
        <dbReference type="Rhea" id="RHEA:15609"/>
        <dbReference type="ChEBI" id="CHEBI:15378"/>
        <dbReference type="ChEBI" id="CHEBI:30616"/>
        <dbReference type="ChEBI" id="CHEBI:58017"/>
        <dbReference type="ChEBI" id="CHEBI:78346"/>
        <dbReference type="ChEBI" id="CHEBI:456215"/>
        <dbReference type="EC" id="2.7.6.1"/>
    </reaction>
</comment>
<dbReference type="SUPFAM" id="SSF53271">
    <property type="entry name" value="PRTase-like"/>
    <property type="match status" value="2"/>
</dbReference>
<comment type="caution">
    <text evidence="9">The sequence shown here is derived from an EMBL/GenBank/DDBJ whole genome shotgun (WGS) entry which is preliminary data.</text>
</comment>
<name>A0A2M7RK09_9BACT</name>